<gene>
    <name evidence="3" type="ordered locus">MTR_3g020950</name>
    <name evidence="4" type="ORF">MtrunA17_Chr3g0085001</name>
</gene>
<evidence type="ECO:0000313" key="6">
    <source>
        <dbReference type="Proteomes" id="UP000002051"/>
    </source>
</evidence>
<sequence>MTEILKFVCVMIIFLSSFIVSQNIDSGGNRRCFRDSDCPKNMCPSYLVVKCLRSNCKCVRPGLQVRLNPN</sequence>
<dbReference type="InterPro" id="IPR009810">
    <property type="entry name" value="Nodulin_late_dom"/>
</dbReference>
<reference evidence="5" key="3">
    <citation type="submission" date="2015-04" db="UniProtKB">
        <authorList>
            <consortium name="EnsemblPlants"/>
        </authorList>
    </citation>
    <scope>IDENTIFICATION</scope>
    <source>
        <strain evidence="5">cv. Jemalong A17</strain>
    </source>
</reference>
<keyword evidence="6" id="KW-1185">Reference proteome</keyword>
<dbReference type="EMBL" id="CM001219">
    <property type="protein sequence ID" value="AES69038.1"/>
    <property type="molecule type" value="Genomic_DNA"/>
</dbReference>
<reference evidence="4" key="4">
    <citation type="journal article" date="2018" name="Nat. Plants">
        <title>Whole-genome landscape of Medicago truncatula symbiotic genes.</title>
        <authorList>
            <person name="Pecrix Y."/>
            <person name="Gamas P."/>
            <person name="Carrere S."/>
        </authorList>
    </citation>
    <scope>NUCLEOTIDE SEQUENCE</scope>
    <source>
        <tissue evidence="4">Leaves</tissue>
    </source>
</reference>
<dbReference type="HOGENOM" id="CLU_181053_0_5_1"/>
<dbReference type="Proteomes" id="UP000265566">
    <property type="component" value="Chromosome 3"/>
</dbReference>
<feature type="signal peptide" evidence="1">
    <location>
        <begin position="1"/>
        <end position="21"/>
    </location>
</feature>
<accession>G7IW95</accession>
<proteinExistence type="predicted"/>
<keyword evidence="1" id="KW-0732">Signal</keyword>
<dbReference type="AlphaFoldDB" id="G7IW95"/>
<evidence type="ECO:0000259" key="2">
    <source>
        <dbReference type="Pfam" id="PF07127"/>
    </source>
</evidence>
<dbReference type="PaxDb" id="3880-AES69038"/>
<dbReference type="Proteomes" id="UP000002051">
    <property type="component" value="Chromosome 3"/>
</dbReference>
<evidence type="ECO:0000313" key="3">
    <source>
        <dbReference type="EMBL" id="AES69038.1"/>
    </source>
</evidence>
<name>G7IW95_MEDTR</name>
<reference evidence="3 6" key="1">
    <citation type="journal article" date="2011" name="Nature">
        <title>The Medicago genome provides insight into the evolution of rhizobial symbioses.</title>
        <authorList>
            <person name="Young N.D."/>
            <person name="Debelle F."/>
            <person name="Oldroyd G.E."/>
            <person name="Geurts R."/>
            <person name="Cannon S.B."/>
            <person name="Udvardi M.K."/>
            <person name="Benedito V.A."/>
            <person name="Mayer K.F."/>
            <person name="Gouzy J."/>
            <person name="Schoof H."/>
            <person name="Van de Peer Y."/>
            <person name="Proost S."/>
            <person name="Cook D.R."/>
            <person name="Meyers B.C."/>
            <person name="Spannagl M."/>
            <person name="Cheung F."/>
            <person name="De Mita S."/>
            <person name="Krishnakumar V."/>
            <person name="Gundlach H."/>
            <person name="Zhou S."/>
            <person name="Mudge J."/>
            <person name="Bharti A.K."/>
            <person name="Murray J.D."/>
            <person name="Naoumkina M.A."/>
            <person name="Rosen B."/>
            <person name="Silverstein K.A."/>
            <person name="Tang H."/>
            <person name="Rombauts S."/>
            <person name="Zhao P.X."/>
            <person name="Zhou P."/>
            <person name="Barbe V."/>
            <person name="Bardou P."/>
            <person name="Bechner M."/>
            <person name="Bellec A."/>
            <person name="Berger A."/>
            <person name="Berges H."/>
            <person name="Bidwell S."/>
            <person name="Bisseling T."/>
            <person name="Choisne N."/>
            <person name="Couloux A."/>
            <person name="Denny R."/>
            <person name="Deshpande S."/>
            <person name="Dai X."/>
            <person name="Doyle J.J."/>
            <person name="Dudez A.M."/>
            <person name="Farmer A.D."/>
            <person name="Fouteau S."/>
            <person name="Franken C."/>
            <person name="Gibelin C."/>
            <person name="Gish J."/>
            <person name="Goldstein S."/>
            <person name="Gonzalez A.J."/>
            <person name="Green P.J."/>
            <person name="Hallab A."/>
            <person name="Hartog M."/>
            <person name="Hua A."/>
            <person name="Humphray S.J."/>
            <person name="Jeong D.H."/>
            <person name="Jing Y."/>
            <person name="Jocker A."/>
            <person name="Kenton S.M."/>
            <person name="Kim D.J."/>
            <person name="Klee K."/>
            <person name="Lai H."/>
            <person name="Lang C."/>
            <person name="Lin S."/>
            <person name="Macmil S.L."/>
            <person name="Magdelenat G."/>
            <person name="Matthews L."/>
            <person name="McCorrison J."/>
            <person name="Monaghan E.L."/>
            <person name="Mun J.H."/>
            <person name="Najar F.Z."/>
            <person name="Nicholson C."/>
            <person name="Noirot C."/>
            <person name="O'Bleness M."/>
            <person name="Paule C.R."/>
            <person name="Poulain J."/>
            <person name="Prion F."/>
            <person name="Qin B."/>
            <person name="Qu C."/>
            <person name="Retzel E.F."/>
            <person name="Riddle C."/>
            <person name="Sallet E."/>
            <person name="Samain S."/>
            <person name="Samson N."/>
            <person name="Sanders I."/>
            <person name="Saurat O."/>
            <person name="Scarpelli C."/>
            <person name="Schiex T."/>
            <person name="Segurens B."/>
            <person name="Severin A.J."/>
            <person name="Sherrier D.J."/>
            <person name="Shi R."/>
            <person name="Sims S."/>
            <person name="Singer S.R."/>
            <person name="Sinharoy S."/>
            <person name="Sterck L."/>
            <person name="Viollet A."/>
            <person name="Wang B.B."/>
            <person name="Wang K."/>
            <person name="Wang M."/>
            <person name="Wang X."/>
            <person name="Warfsmann J."/>
            <person name="Weissenbach J."/>
            <person name="White D.D."/>
            <person name="White J.D."/>
            <person name="Wiley G.B."/>
            <person name="Wincker P."/>
            <person name="Xing Y."/>
            <person name="Yang L."/>
            <person name="Yao Z."/>
            <person name="Ying F."/>
            <person name="Zhai J."/>
            <person name="Zhou L."/>
            <person name="Zuber A."/>
            <person name="Denarie J."/>
            <person name="Dixon R.A."/>
            <person name="May G.D."/>
            <person name="Schwartz D.C."/>
            <person name="Rogers J."/>
            <person name="Quetier F."/>
            <person name="Town C.D."/>
            <person name="Roe B.A."/>
        </authorList>
    </citation>
    <scope>NUCLEOTIDE SEQUENCE [LARGE SCALE GENOMIC DNA]</scope>
    <source>
        <strain evidence="3">A17</strain>
        <strain evidence="5 6">cv. Jemalong A17</strain>
    </source>
</reference>
<dbReference type="GO" id="GO:0046872">
    <property type="term" value="F:metal ion binding"/>
    <property type="evidence" value="ECO:0007669"/>
    <property type="project" value="InterPro"/>
</dbReference>
<feature type="chain" id="PRO_5014572494" evidence="1">
    <location>
        <begin position="22"/>
        <end position="70"/>
    </location>
</feature>
<feature type="domain" description="Late nodulin" evidence="2">
    <location>
        <begin position="1"/>
        <end position="57"/>
    </location>
</feature>
<dbReference type="Gramene" id="rna13801">
    <property type="protein sequence ID" value="RHN65907.1"/>
    <property type="gene ID" value="gene13801"/>
</dbReference>
<dbReference type="EMBL" id="PSQE01000003">
    <property type="protein sequence ID" value="RHN65907.1"/>
    <property type="molecule type" value="Genomic_DNA"/>
</dbReference>
<evidence type="ECO:0000313" key="5">
    <source>
        <dbReference type="EnsemblPlants" id="AES69038"/>
    </source>
</evidence>
<dbReference type="Pfam" id="PF07127">
    <property type="entry name" value="Nodulin_late"/>
    <property type="match status" value="1"/>
</dbReference>
<reference evidence="3 6" key="2">
    <citation type="journal article" date="2014" name="BMC Genomics">
        <title>An improved genome release (version Mt4.0) for the model legume Medicago truncatula.</title>
        <authorList>
            <person name="Tang H."/>
            <person name="Krishnakumar V."/>
            <person name="Bidwell S."/>
            <person name="Rosen B."/>
            <person name="Chan A."/>
            <person name="Zhou S."/>
            <person name="Gentzbittel L."/>
            <person name="Childs K.L."/>
            <person name="Yandell M."/>
            <person name="Gundlach H."/>
            <person name="Mayer K.F."/>
            <person name="Schwartz D.C."/>
            <person name="Town C.D."/>
        </authorList>
    </citation>
    <scope>GENOME REANNOTATION</scope>
    <source>
        <strain evidence="5 6">cv. Jemalong A17</strain>
    </source>
</reference>
<evidence type="ECO:0000313" key="4">
    <source>
        <dbReference type="EMBL" id="RHN65907.1"/>
    </source>
</evidence>
<protein>
    <submittedName>
        <fullName evidence="3">Nodule Cysteine-Rich (NCR) secreted peptide</fullName>
    </submittedName>
    <submittedName>
        <fullName evidence="4">Putative Late nodulin</fullName>
    </submittedName>
</protein>
<evidence type="ECO:0000256" key="1">
    <source>
        <dbReference type="SAM" id="SignalP"/>
    </source>
</evidence>
<dbReference type="EnsemblPlants" id="AES69038">
    <property type="protein sequence ID" value="AES69038"/>
    <property type="gene ID" value="MTR_3g020950"/>
</dbReference>
<organism evidence="3 6">
    <name type="scientific">Medicago truncatula</name>
    <name type="common">Barrel medic</name>
    <name type="synonym">Medicago tribuloides</name>
    <dbReference type="NCBI Taxonomy" id="3880"/>
    <lineage>
        <taxon>Eukaryota</taxon>
        <taxon>Viridiplantae</taxon>
        <taxon>Streptophyta</taxon>
        <taxon>Embryophyta</taxon>
        <taxon>Tracheophyta</taxon>
        <taxon>Spermatophyta</taxon>
        <taxon>Magnoliopsida</taxon>
        <taxon>eudicotyledons</taxon>
        <taxon>Gunneridae</taxon>
        <taxon>Pentapetalae</taxon>
        <taxon>rosids</taxon>
        <taxon>fabids</taxon>
        <taxon>Fabales</taxon>
        <taxon>Fabaceae</taxon>
        <taxon>Papilionoideae</taxon>
        <taxon>50 kb inversion clade</taxon>
        <taxon>NPAAA clade</taxon>
        <taxon>Hologalegina</taxon>
        <taxon>IRL clade</taxon>
        <taxon>Trifolieae</taxon>
        <taxon>Medicago</taxon>
    </lineage>
</organism>